<dbReference type="AlphaFoldDB" id="A0A443SI40"/>
<dbReference type="Pfam" id="PF07707">
    <property type="entry name" value="BACK"/>
    <property type="match status" value="1"/>
</dbReference>
<dbReference type="PROSITE" id="PS50097">
    <property type="entry name" value="BTB"/>
    <property type="match status" value="2"/>
</dbReference>
<dbReference type="Proteomes" id="UP000288716">
    <property type="component" value="Unassembled WGS sequence"/>
</dbReference>
<organism evidence="3 4">
    <name type="scientific">Leptotrombidium deliense</name>
    <dbReference type="NCBI Taxonomy" id="299467"/>
    <lineage>
        <taxon>Eukaryota</taxon>
        <taxon>Metazoa</taxon>
        <taxon>Ecdysozoa</taxon>
        <taxon>Arthropoda</taxon>
        <taxon>Chelicerata</taxon>
        <taxon>Arachnida</taxon>
        <taxon>Acari</taxon>
        <taxon>Acariformes</taxon>
        <taxon>Trombidiformes</taxon>
        <taxon>Prostigmata</taxon>
        <taxon>Anystina</taxon>
        <taxon>Parasitengona</taxon>
        <taxon>Trombiculoidea</taxon>
        <taxon>Trombiculidae</taxon>
        <taxon>Leptotrombidium</taxon>
    </lineage>
</organism>
<dbReference type="GO" id="GO:0061138">
    <property type="term" value="P:morphogenesis of a branching epithelium"/>
    <property type="evidence" value="ECO:0007669"/>
    <property type="project" value="InterPro"/>
</dbReference>
<evidence type="ECO:0000313" key="4">
    <source>
        <dbReference type="Proteomes" id="UP000288716"/>
    </source>
</evidence>
<dbReference type="PANTHER" id="PTHR16064">
    <property type="entry name" value="BTB POZ DOMAIN CONTAINING 7"/>
    <property type="match status" value="1"/>
</dbReference>
<dbReference type="InterPro" id="IPR000210">
    <property type="entry name" value="BTB/POZ_dom"/>
</dbReference>
<evidence type="ECO:0000256" key="1">
    <source>
        <dbReference type="SAM" id="MobiDB-lite"/>
    </source>
</evidence>
<dbReference type="SMART" id="SM00875">
    <property type="entry name" value="BACK"/>
    <property type="match status" value="1"/>
</dbReference>
<gene>
    <name evidence="3" type="ORF">B4U80_05955</name>
</gene>
<protein>
    <submittedName>
        <fullName evidence="3">BTB/POZ domain-containing protein 7-like isoform X1</fullName>
    </submittedName>
</protein>
<dbReference type="Pfam" id="PF00651">
    <property type="entry name" value="BTB"/>
    <property type="match status" value="1"/>
</dbReference>
<reference evidence="3 4" key="1">
    <citation type="journal article" date="2018" name="Gigascience">
        <title>Genomes of trombidid mites reveal novel predicted allergens and laterally-transferred genes associated with secondary metabolism.</title>
        <authorList>
            <person name="Dong X."/>
            <person name="Chaisiri K."/>
            <person name="Xia D."/>
            <person name="Armstrong S.D."/>
            <person name="Fang Y."/>
            <person name="Donnelly M.J."/>
            <person name="Kadowaki T."/>
            <person name="McGarry J.W."/>
            <person name="Darby A.C."/>
            <person name="Makepeace B.L."/>
        </authorList>
    </citation>
    <scope>NUCLEOTIDE SEQUENCE [LARGE SCALE GENOMIC DNA]</scope>
    <source>
        <strain evidence="3">UoL-UT</strain>
    </source>
</reference>
<dbReference type="VEuPathDB" id="VectorBase:LDEU004836"/>
<feature type="region of interest" description="Disordered" evidence="1">
    <location>
        <begin position="876"/>
        <end position="896"/>
    </location>
</feature>
<dbReference type="OrthoDB" id="2347980at2759"/>
<feature type="domain" description="BTB" evidence="2">
    <location>
        <begin position="148"/>
        <end position="217"/>
    </location>
</feature>
<evidence type="ECO:0000313" key="3">
    <source>
        <dbReference type="EMBL" id="RWS27203.1"/>
    </source>
</evidence>
<evidence type="ECO:0000259" key="2">
    <source>
        <dbReference type="PROSITE" id="PS50097"/>
    </source>
</evidence>
<sequence>MGNSGSASVTPTVTYLSASQQRSVDDSLSWPTFIDDNGACSIPSPLLHSGKNASESGPKKRRGNLSSLVTLRKRFARKARRSSKSMDHNQVMKEFLSGWSTRDVLALVEEYEGTRLLKELYLQAEIARPSASTVASDLTELFEFKYAADTYLIYKGVSFPVHKSVVCVRCPFFREILGKINTFGVQVPVNIDIPGLRPEFFNDLLRYLYSGELTTTSPTAATSALLLRLSEQFGVPNALDQDLKHLLDTGLYSDASLVFSPSPTVYSDSIPANIPSTATIKKCRACCDQAEYSCHSAILASRSPFFKNVIQRHQRRFAESQLMGQTSTGNVNTANQKIRIVLDESIISRRFARIILHSMYRDSIDLITLLPGCVCKCYMTVADTACASGTNTISSNATISSTYSASMNQSTSILPSNYVKEVMDLYEIARFLELDSLIVSCEDIIVDSLCIDNLVPVIKWSEQAHGSPWVKRQALCYLREEFSAVTFSPILYSLEAIHLLEAIKSDFLQASELEVLQAVIKWGENRLMKRMEDREPNIVSQTTHSLRRGLRKKELNDGELRDIISELMPYIRFGHIIPVDSEVVTSAMKRGLVNTLPPYMLGEDSGLPYIRGISSWMRAKCTSTMFTRPRFFNPYVEEAKVCLEERLGRPGEMIPNRSTRGISHIPDALYMIEKTEQNQTLDFFASQGFYEGISEVRRTAHVSHLPVVEQRVLILMKQREQELKTLALSQRTLALVSSRDEITKLIQMRVVREFGLPDAAIEVLSNDQNYIPYPSTESTSDEMTATYDFAGMIPSSGVLSNLGSNGAGNVSDKDLYSFSTGMRPDNRATSDCYLSNYSFEAEYLGSGHRLSQAMPDIAIATSALAELHLLKRSTESLIRTSQPPPPQRPGTSLDYDRLSYLQ</sequence>
<dbReference type="InterPro" id="IPR047936">
    <property type="entry name" value="BTBD7_BACK"/>
</dbReference>
<feature type="domain" description="BTB" evidence="2">
    <location>
        <begin position="253"/>
        <end position="368"/>
    </location>
</feature>
<accession>A0A443SI40</accession>
<dbReference type="PANTHER" id="PTHR16064:SF3">
    <property type="entry name" value="BTB_POZ DOMAIN-CONTAINING PROTEIN 7"/>
    <property type="match status" value="1"/>
</dbReference>
<name>A0A443SI40_9ACAR</name>
<proteinExistence type="predicted"/>
<dbReference type="SMART" id="SM00225">
    <property type="entry name" value="BTB"/>
    <property type="match status" value="2"/>
</dbReference>
<dbReference type="InterPro" id="IPR042345">
    <property type="entry name" value="Btbd7"/>
</dbReference>
<dbReference type="EMBL" id="NCKV01002182">
    <property type="protein sequence ID" value="RWS27203.1"/>
    <property type="molecule type" value="Genomic_DNA"/>
</dbReference>
<dbReference type="SUPFAM" id="SSF54695">
    <property type="entry name" value="POZ domain"/>
    <property type="match status" value="2"/>
</dbReference>
<keyword evidence="4" id="KW-1185">Reference proteome</keyword>
<comment type="caution">
    <text evidence="3">The sequence shown here is derived from an EMBL/GenBank/DDBJ whole genome shotgun (WGS) entry which is preliminary data.</text>
</comment>
<dbReference type="InterPro" id="IPR011705">
    <property type="entry name" value="BACK"/>
</dbReference>
<dbReference type="Gene3D" id="3.30.710.10">
    <property type="entry name" value="Potassium Channel Kv1.1, Chain A"/>
    <property type="match status" value="2"/>
</dbReference>
<dbReference type="Gene3D" id="1.25.40.420">
    <property type="match status" value="1"/>
</dbReference>
<dbReference type="STRING" id="299467.A0A443SI40"/>
<dbReference type="InterPro" id="IPR011333">
    <property type="entry name" value="SKP1/BTB/POZ_sf"/>
</dbReference>
<dbReference type="CDD" id="cd18489">
    <property type="entry name" value="BACK_BTBD7"/>
    <property type="match status" value="1"/>
</dbReference>